<evidence type="ECO:0000256" key="1">
    <source>
        <dbReference type="ARBA" id="ARBA00008007"/>
    </source>
</evidence>
<evidence type="ECO:0000313" key="4">
    <source>
        <dbReference type="EMBL" id="EKC65383.1"/>
    </source>
</evidence>
<feature type="compositionally biased region" description="Polar residues" evidence="2">
    <location>
        <begin position="1"/>
        <end position="17"/>
    </location>
</feature>
<evidence type="ECO:0000259" key="3">
    <source>
        <dbReference type="Pfam" id="PF00156"/>
    </source>
</evidence>
<feature type="domain" description="Phosphoribosyltransferase" evidence="3">
    <location>
        <begin position="18"/>
        <end position="79"/>
    </location>
</feature>
<dbReference type="PANTHER" id="PTHR47505:SF1">
    <property type="entry name" value="DNA UTILIZATION PROTEIN YHGH"/>
    <property type="match status" value="1"/>
</dbReference>
<accession>K1T701</accession>
<feature type="region of interest" description="Disordered" evidence="2">
    <location>
        <begin position="1"/>
        <end position="27"/>
    </location>
</feature>
<dbReference type="InterPro" id="IPR000836">
    <property type="entry name" value="PRTase_dom"/>
</dbReference>
<dbReference type="EMBL" id="AJWZ01004459">
    <property type="protein sequence ID" value="EKC65383.1"/>
    <property type="molecule type" value="Genomic_DNA"/>
</dbReference>
<reference evidence="4" key="1">
    <citation type="journal article" date="2013" name="Environ. Microbiol.">
        <title>Microbiota from the distal guts of lean and obese adolescents exhibit partial functional redundancy besides clear differences in community structure.</title>
        <authorList>
            <person name="Ferrer M."/>
            <person name="Ruiz A."/>
            <person name="Lanza F."/>
            <person name="Haange S.B."/>
            <person name="Oberbach A."/>
            <person name="Till H."/>
            <person name="Bargiela R."/>
            <person name="Campoy C."/>
            <person name="Segura M.T."/>
            <person name="Richter M."/>
            <person name="von Bergen M."/>
            <person name="Seifert J."/>
            <person name="Suarez A."/>
        </authorList>
    </citation>
    <scope>NUCLEOTIDE SEQUENCE</scope>
</reference>
<evidence type="ECO:0000256" key="2">
    <source>
        <dbReference type="SAM" id="MobiDB-lite"/>
    </source>
</evidence>
<organism evidence="4">
    <name type="scientific">human gut metagenome</name>
    <dbReference type="NCBI Taxonomy" id="408170"/>
    <lineage>
        <taxon>unclassified sequences</taxon>
        <taxon>metagenomes</taxon>
        <taxon>organismal metagenomes</taxon>
    </lineage>
</organism>
<dbReference type="CDD" id="cd06223">
    <property type="entry name" value="PRTases_typeI"/>
    <property type="match status" value="1"/>
</dbReference>
<dbReference type="Gene3D" id="3.40.50.2020">
    <property type="match status" value="1"/>
</dbReference>
<dbReference type="AlphaFoldDB" id="K1T701"/>
<dbReference type="Pfam" id="PF00156">
    <property type="entry name" value="Pribosyltran"/>
    <property type="match status" value="1"/>
</dbReference>
<protein>
    <submittedName>
        <fullName evidence="4">Competence protein F</fullName>
    </submittedName>
</protein>
<proteinExistence type="inferred from homology"/>
<comment type="similarity">
    <text evidence="1">Belongs to the ComF/GntX family.</text>
</comment>
<name>K1T701_9ZZZZ</name>
<dbReference type="InterPro" id="IPR029057">
    <property type="entry name" value="PRTase-like"/>
</dbReference>
<dbReference type="PANTHER" id="PTHR47505">
    <property type="entry name" value="DNA UTILIZATION PROTEIN YHGH"/>
    <property type="match status" value="1"/>
</dbReference>
<gene>
    <name evidence="4" type="ORF">OBE_06475</name>
</gene>
<feature type="non-terminal residue" evidence="4">
    <location>
        <position position="1"/>
    </location>
</feature>
<comment type="caution">
    <text evidence="4">The sequence shown here is derived from an EMBL/GenBank/DDBJ whole genome shotgun (WGS) entry which is preliminary data.</text>
</comment>
<dbReference type="SUPFAM" id="SSF53271">
    <property type="entry name" value="PRTase-like"/>
    <property type="match status" value="1"/>
</dbReference>
<dbReference type="InterPro" id="IPR051910">
    <property type="entry name" value="ComF/GntX_DNA_util-trans"/>
</dbReference>
<sequence length="82" mass="8670">LTQTLHKQRNTQPQSGTGDAAKRRANITGAYRMKRSADVTGKRVLLIDDIVTTGATLSECARVLGKAGAEQVVCATVARSAD</sequence>